<comment type="cofactor">
    <cofactor evidence="5">
        <name>Zn(2+)</name>
        <dbReference type="ChEBI" id="CHEBI:29105"/>
    </cofactor>
    <text evidence="5">Binds 1 zinc ion per subunit.</text>
</comment>
<evidence type="ECO:0000259" key="6">
    <source>
        <dbReference type="Pfam" id="PF01702"/>
    </source>
</evidence>
<dbReference type="InterPro" id="IPR002616">
    <property type="entry name" value="tRNA_ribo_trans-like"/>
</dbReference>
<evidence type="ECO:0000313" key="7">
    <source>
        <dbReference type="EMBL" id="SVE93700.1"/>
    </source>
</evidence>
<dbReference type="InterPro" id="IPR036511">
    <property type="entry name" value="TGT-like_sf"/>
</dbReference>
<sequence>MIEKICHNLSSKSLIVKSAIFWTLDRLFFHVVSSSNIFWTIIITMKFTVTSVAKSSARFGLLTELQRIPEAAFETPLLLLHTRGASVPHLSYDLLQMVTNEHHLLQMPLVSLIEHSKNIKAFGKGIAEFAGLKEYLNYATVQDPGTATPVGYHDKNSVSLWTRGGRKLLDPQTYISCMETLKPDLFQAMVDTDTNPSSSFKRVKRSVDDTVKFLRACNQLKRNSEELRETPMLACITGGYNVKERLRCIAEMQDITEVAGFVIEGFHMNGESAAKLNWDEVDPVLTATVNSLPKELPRIFHGAISPIILLKLVSRGIDIFDSTFPWMAAERGGALMFPNSLQWKESDTITETLPDIKPVIASIPDEKDGKPDENEETVDRVYEIDLRDKTFFSDKRPLVEGCSCYSCGKYSRSYIHHLVKTSELQGPMLLMMHNLYHYIQFFHCIRSAVKENQLEALQSKLEDFVSRRRKS</sequence>
<accession>A0A4Y7NKF2</accession>
<comment type="similarity">
    <text evidence="5">Belongs to the queuine tRNA-ribosyltransferase family. QTRT2 subfamily.</text>
</comment>
<evidence type="ECO:0000256" key="2">
    <source>
        <dbReference type="ARBA" id="ARBA00022694"/>
    </source>
</evidence>
<dbReference type="Pfam" id="PF01702">
    <property type="entry name" value="TGT"/>
    <property type="match status" value="1"/>
</dbReference>
<keyword evidence="1 5" id="KW-0963">Cytoplasm</keyword>
<comment type="subcellular location">
    <subcellularLocation>
        <location evidence="5">Cytoplasm</location>
    </subcellularLocation>
</comment>
<organism evidence="7">
    <name type="scientific">Scapholeberis mucronata</name>
    <dbReference type="NCBI Taxonomy" id="202097"/>
    <lineage>
        <taxon>Eukaryota</taxon>
        <taxon>Metazoa</taxon>
        <taxon>Ecdysozoa</taxon>
        <taxon>Arthropoda</taxon>
        <taxon>Crustacea</taxon>
        <taxon>Branchiopoda</taxon>
        <taxon>Diplostraca</taxon>
        <taxon>Cladocera</taxon>
        <taxon>Anomopoda</taxon>
        <taxon>Daphniidae</taxon>
        <taxon>Scapholeberis</taxon>
    </lineage>
</organism>
<feature type="binding site" evidence="5">
    <location>
        <position position="433"/>
    </location>
    <ligand>
        <name>Zn(2+)</name>
        <dbReference type="ChEBI" id="CHEBI:29105"/>
    </ligand>
</feature>
<reference evidence="7" key="1">
    <citation type="submission" date="2018-08" db="EMBL/GenBank/DDBJ databases">
        <authorList>
            <person name="Cornetti L."/>
        </authorList>
    </citation>
    <scope>NUCLEOTIDE SEQUENCE</scope>
    <source>
        <strain evidence="7">BE-ASS</strain>
    </source>
</reference>
<dbReference type="InterPro" id="IPR050852">
    <property type="entry name" value="Queuine_tRNA-ribosyltrfase"/>
</dbReference>
<proteinExistence type="evidence at transcript level"/>
<keyword evidence="2 5" id="KW-0819">tRNA processing</keyword>
<gene>
    <name evidence="7" type="primary">EOG090X08JG</name>
</gene>
<dbReference type="GO" id="GO:0006400">
    <property type="term" value="P:tRNA modification"/>
    <property type="evidence" value="ECO:0007669"/>
    <property type="project" value="InterPro"/>
</dbReference>
<feature type="domain" description="tRNA-guanine(15) transglycosylase-like" evidence="6">
    <location>
        <begin position="57"/>
        <end position="460"/>
    </location>
</feature>
<evidence type="ECO:0000256" key="3">
    <source>
        <dbReference type="ARBA" id="ARBA00022723"/>
    </source>
</evidence>
<feature type="binding site" evidence="5">
    <location>
        <position position="407"/>
    </location>
    <ligand>
        <name>Zn(2+)</name>
        <dbReference type="ChEBI" id="CHEBI:29105"/>
    </ligand>
</feature>
<evidence type="ECO:0000256" key="1">
    <source>
        <dbReference type="ARBA" id="ARBA00022490"/>
    </source>
</evidence>
<dbReference type="PANTHER" id="PTHR46064:SF1">
    <property type="entry name" value="QUEUINE TRNA-RIBOSYLTRANSFERASE ACCESSORY SUBUNIT 2"/>
    <property type="match status" value="1"/>
</dbReference>
<dbReference type="AlphaFoldDB" id="A0A4Y7NKF2"/>
<dbReference type="HAMAP" id="MF_03043">
    <property type="entry name" value="QTRT2"/>
    <property type="match status" value="1"/>
</dbReference>
<dbReference type="NCBIfam" id="TIGR00449">
    <property type="entry name" value="tgt_general"/>
    <property type="match status" value="1"/>
</dbReference>
<name>A0A4Y7NKF2_9CRUS</name>
<evidence type="ECO:0000256" key="4">
    <source>
        <dbReference type="ARBA" id="ARBA00022833"/>
    </source>
</evidence>
<protein>
    <recommendedName>
        <fullName evidence="5">Queuine tRNA-ribosyltransferase accessory subunit 2</fullName>
    </recommendedName>
    <alternativeName>
        <fullName evidence="5">Queuine tRNA-ribosyltransferase domain-containing protein 1</fullName>
    </alternativeName>
</protein>
<comment type="function">
    <text evidence="5">Non-catalytic subunit of the queuine tRNA-ribosyltransferase (TGT) that catalyzes the base-exchange of a guanine (G) residue with queuine (Q) at position 34 (anticodon wobble position) in tRNAs with GU(N) anticodons (tRNA-Asp, -Asn, -His and -Tyr), resulting in the hypermodified nucleoside queuosine (7-(((4,5-cis-dihydroxy-2-cyclopenten-1-yl)amino)methyl)-7-deazaguanosine).</text>
</comment>
<comment type="subunit">
    <text evidence="5">Heterodimer of a catalytic subunit and an accessory subunit.</text>
</comment>
<feature type="binding site" evidence="5">
    <location>
        <position position="402"/>
    </location>
    <ligand>
        <name>Zn(2+)</name>
        <dbReference type="ChEBI" id="CHEBI:29105"/>
    </ligand>
</feature>
<dbReference type="GO" id="GO:0046872">
    <property type="term" value="F:metal ion binding"/>
    <property type="evidence" value="ECO:0007669"/>
    <property type="project" value="UniProtKB-KW"/>
</dbReference>
<evidence type="ECO:0000256" key="5">
    <source>
        <dbReference type="HAMAP-Rule" id="MF_03043"/>
    </source>
</evidence>
<dbReference type="GO" id="GO:0005737">
    <property type="term" value="C:cytoplasm"/>
    <property type="evidence" value="ECO:0007669"/>
    <property type="project" value="UniProtKB-SubCell"/>
</dbReference>
<dbReference type="GO" id="GO:0008479">
    <property type="term" value="F:tRNA-guanosine(34) queuine transglycosylase activity"/>
    <property type="evidence" value="ECO:0007669"/>
    <property type="project" value="UniProtKB-UniRule"/>
</dbReference>
<dbReference type="InterPro" id="IPR028592">
    <property type="entry name" value="QTRTD1"/>
</dbReference>
<dbReference type="SUPFAM" id="SSF51713">
    <property type="entry name" value="tRNA-guanine transglycosylase"/>
    <property type="match status" value="1"/>
</dbReference>
<dbReference type="PANTHER" id="PTHR46064">
    <property type="entry name" value="QUEUINE TRNA-RIBOSYLTRANSFERASE ACCESSORY SUBUNIT 2"/>
    <property type="match status" value="1"/>
</dbReference>
<dbReference type="EMBL" id="LR024081">
    <property type="protein sequence ID" value="SVE93700.1"/>
    <property type="molecule type" value="mRNA"/>
</dbReference>
<feature type="binding site" evidence="5">
    <location>
        <position position="404"/>
    </location>
    <ligand>
        <name>Zn(2+)</name>
        <dbReference type="ChEBI" id="CHEBI:29105"/>
    </ligand>
</feature>
<keyword evidence="4 5" id="KW-0862">Zinc</keyword>
<dbReference type="Gene3D" id="3.20.20.105">
    <property type="entry name" value="Queuine tRNA-ribosyltransferase-like"/>
    <property type="match status" value="1"/>
</dbReference>
<keyword evidence="3 5" id="KW-0479">Metal-binding</keyword>